<keyword evidence="3" id="KW-1185">Reference proteome</keyword>
<proteinExistence type="predicted"/>
<feature type="region of interest" description="Disordered" evidence="1">
    <location>
        <begin position="46"/>
        <end position="87"/>
    </location>
</feature>
<protein>
    <submittedName>
        <fullName evidence="2">Uncharacterized protein</fullName>
    </submittedName>
</protein>
<feature type="compositionally biased region" description="Basic and acidic residues" evidence="1">
    <location>
        <begin position="58"/>
        <end position="74"/>
    </location>
</feature>
<dbReference type="AlphaFoldDB" id="A0A8J5VZY9"/>
<sequence>MPRPPMRATWWKGKRVRKKLTTACVAPSTRPGRISTYRMGASVRGTRGWVPGNSHVESQPHKDHPLHLPRRGEDAITSPTQHRKQLV</sequence>
<dbReference type="EMBL" id="JAAALK010000282">
    <property type="protein sequence ID" value="KAG8081211.1"/>
    <property type="molecule type" value="Genomic_DNA"/>
</dbReference>
<comment type="caution">
    <text evidence="2">The sequence shown here is derived from an EMBL/GenBank/DDBJ whole genome shotgun (WGS) entry which is preliminary data.</text>
</comment>
<evidence type="ECO:0000313" key="2">
    <source>
        <dbReference type="EMBL" id="KAG8081211.1"/>
    </source>
</evidence>
<reference evidence="2" key="2">
    <citation type="submission" date="2021-02" db="EMBL/GenBank/DDBJ databases">
        <authorList>
            <person name="Kimball J.A."/>
            <person name="Haas M.W."/>
            <person name="Macchietto M."/>
            <person name="Kono T."/>
            <person name="Duquette J."/>
            <person name="Shao M."/>
        </authorList>
    </citation>
    <scope>NUCLEOTIDE SEQUENCE</scope>
    <source>
        <tissue evidence="2">Fresh leaf tissue</tissue>
    </source>
</reference>
<name>A0A8J5VZY9_ZIZPA</name>
<gene>
    <name evidence="2" type="ORF">GUJ93_ZPchr0007g4971</name>
</gene>
<dbReference type="Proteomes" id="UP000729402">
    <property type="component" value="Unassembled WGS sequence"/>
</dbReference>
<reference evidence="2" key="1">
    <citation type="journal article" date="2021" name="bioRxiv">
        <title>Whole Genome Assembly and Annotation of Northern Wild Rice, Zizania palustris L., Supports a Whole Genome Duplication in the Zizania Genus.</title>
        <authorList>
            <person name="Haas M."/>
            <person name="Kono T."/>
            <person name="Macchietto M."/>
            <person name="Millas R."/>
            <person name="McGilp L."/>
            <person name="Shao M."/>
            <person name="Duquette J."/>
            <person name="Hirsch C.N."/>
            <person name="Kimball J."/>
        </authorList>
    </citation>
    <scope>NUCLEOTIDE SEQUENCE</scope>
    <source>
        <tissue evidence="2">Fresh leaf tissue</tissue>
    </source>
</reference>
<evidence type="ECO:0000313" key="3">
    <source>
        <dbReference type="Proteomes" id="UP000729402"/>
    </source>
</evidence>
<evidence type="ECO:0000256" key="1">
    <source>
        <dbReference type="SAM" id="MobiDB-lite"/>
    </source>
</evidence>
<organism evidence="2 3">
    <name type="scientific">Zizania palustris</name>
    <name type="common">Northern wild rice</name>
    <dbReference type="NCBI Taxonomy" id="103762"/>
    <lineage>
        <taxon>Eukaryota</taxon>
        <taxon>Viridiplantae</taxon>
        <taxon>Streptophyta</taxon>
        <taxon>Embryophyta</taxon>
        <taxon>Tracheophyta</taxon>
        <taxon>Spermatophyta</taxon>
        <taxon>Magnoliopsida</taxon>
        <taxon>Liliopsida</taxon>
        <taxon>Poales</taxon>
        <taxon>Poaceae</taxon>
        <taxon>BOP clade</taxon>
        <taxon>Oryzoideae</taxon>
        <taxon>Oryzeae</taxon>
        <taxon>Zizaniinae</taxon>
        <taxon>Zizania</taxon>
    </lineage>
</organism>
<accession>A0A8J5VZY9</accession>